<dbReference type="PaxDb" id="2903-EOD05008"/>
<dbReference type="EnsemblProtists" id="EOD05008">
    <property type="protein sequence ID" value="EOD05008"/>
    <property type="gene ID" value="EMIHUDRAFT_220487"/>
</dbReference>
<protein>
    <recommendedName>
        <fullName evidence="4">MARVEL domain-containing protein</fullName>
    </recommendedName>
</protein>
<reference evidence="2" key="2">
    <citation type="submission" date="2024-10" db="UniProtKB">
        <authorList>
            <consortium name="EnsemblProtists"/>
        </authorList>
    </citation>
    <scope>IDENTIFICATION</scope>
</reference>
<feature type="transmembrane region" description="Helical" evidence="1">
    <location>
        <begin position="98"/>
        <end position="119"/>
    </location>
</feature>
<dbReference type="KEGG" id="ehx:EMIHUDRAFT_230169"/>
<dbReference type="GeneID" id="17251180"/>
<feature type="transmembrane region" description="Helical" evidence="1">
    <location>
        <begin position="65"/>
        <end position="86"/>
    </location>
</feature>
<keyword evidence="1" id="KW-1133">Transmembrane helix</keyword>
<keyword evidence="1" id="KW-0472">Membrane</keyword>
<feature type="transmembrane region" description="Helical" evidence="1">
    <location>
        <begin position="41"/>
        <end position="59"/>
    </location>
</feature>
<dbReference type="HOGENOM" id="CLU_1707583_0_0_1"/>
<accession>A0A0D3KB51</accession>
<keyword evidence="3" id="KW-1185">Reference proteome</keyword>
<proteinExistence type="predicted"/>
<feature type="transmembrane region" description="Helical" evidence="1">
    <location>
        <begin position="125"/>
        <end position="145"/>
    </location>
</feature>
<evidence type="ECO:0000256" key="1">
    <source>
        <dbReference type="SAM" id="Phobius"/>
    </source>
</evidence>
<sequence>MAPETLPTWAAPELPTKVGDAGERQTVRAFSPQKMLTGGQVAVSLAVFVLSFVSFINVFNIFDLVTFFAIVYLLLLSALLIAAAIFRFSFLSKYFGFLSCYAGCGVLMVVVGTNSLGIYEIWGQIVGGISIAWGLLEIVAHCLYYRGGLITLMD</sequence>
<dbReference type="EnsemblProtists" id="EOD32986">
    <property type="protein sequence ID" value="EOD32986"/>
    <property type="gene ID" value="EMIHUDRAFT_230169"/>
</dbReference>
<dbReference type="RefSeq" id="XP_005785415.1">
    <property type="nucleotide sequence ID" value="XM_005785358.1"/>
</dbReference>
<dbReference type="KEGG" id="ehx:EMIHUDRAFT_220487"/>
<organism evidence="2 3">
    <name type="scientific">Emiliania huxleyi (strain CCMP1516)</name>
    <dbReference type="NCBI Taxonomy" id="280463"/>
    <lineage>
        <taxon>Eukaryota</taxon>
        <taxon>Haptista</taxon>
        <taxon>Haptophyta</taxon>
        <taxon>Prymnesiophyceae</taxon>
        <taxon>Isochrysidales</taxon>
        <taxon>Noelaerhabdaceae</taxon>
        <taxon>Emiliania</taxon>
    </lineage>
</organism>
<dbReference type="AlphaFoldDB" id="A0A0D3KB51"/>
<keyword evidence="1" id="KW-0812">Transmembrane</keyword>
<name>A0A0D3KB51_EMIH1</name>
<reference evidence="3" key="1">
    <citation type="journal article" date="2013" name="Nature">
        <title>Pan genome of the phytoplankton Emiliania underpins its global distribution.</title>
        <authorList>
            <person name="Read B.A."/>
            <person name="Kegel J."/>
            <person name="Klute M.J."/>
            <person name="Kuo A."/>
            <person name="Lefebvre S.C."/>
            <person name="Maumus F."/>
            <person name="Mayer C."/>
            <person name="Miller J."/>
            <person name="Monier A."/>
            <person name="Salamov A."/>
            <person name="Young J."/>
            <person name="Aguilar M."/>
            <person name="Claverie J.M."/>
            <person name="Frickenhaus S."/>
            <person name="Gonzalez K."/>
            <person name="Herman E.K."/>
            <person name="Lin Y.C."/>
            <person name="Napier J."/>
            <person name="Ogata H."/>
            <person name="Sarno A.F."/>
            <person name="Shmutz J."/>
            <person name="Schroeder D."/>
            <person name="de Vargas C."/>
            <person name="Verret F."/>
            <person name="von Dassow P."/>
            <person name="Valentin K."/>
            <person name="Van de Peer Y."/>
            <person name="Wheeler G."/>
            <person name="Dacks J.B."/>
            <person name="Delwiche C.F."/>
            <person name="Dyhrman S.T."/>
            <person name="Glockner G."/>
            <person name="John U."/>
            <person name="Richards T."/>
            <person name="Worden A.Z."/>
            <person name="Zhang X."/>
            <person name="Grigoriev I.V."/>
            <person name="Allen A.E."/>
            <person name="Bidle K."/>
            <person name="Borodovsky M."/>
            <person name="Bowler C."/>
            <person name="Brownlee C."/>
            <person name="Cock J.M."/>
            <person name="Elias M."/>
            <person name="Gladyshev V.N."/>
            <person name="Groth M."/>
            <person name="Guda C."/>
            <person name="Hadaegh A."/>
            <person name="Iglesias-Rodriguez M.D."/>
            <person name="Jenkins J."/>
            <person name="Jones B.M."/>
            <person name="Lawson T."/>
            <person name="Leese F."/>
            <person name="Lindquist E."/>
            <person name="Lobanov A."/>
            <person name="Lomsadze A."/>
            <person name="Malik S.B."/>
            <person name="Marsh M.E."/>
            <person name="Mackinder L."/>
            <person name="Mock T."/>
            <person name="Mueller-Roeber B."/>
            <person name="Pagarete A."/>
            <person name="Parker M."/>
            <person name="Probert I."/>
            <person name="Quesneville H."/>
            <person name="Raines C."/>
            <person name="Rensing S.A."/>
            <person name="Riano-Pachon D.M."/>
            <person name="Richier S."/>
            <person name="Rokitta S."/>
            <person name="Shiraiwa Y."/>
            <person name="Soanes D.M."/>
            <person name="van der Giezen M."/>
            <person name="Wahlund T.M."/>
            <person name="Williams B."/>
            <person name="Wilson W."/>
            <person name="Wolfe G."/>
            <person name="Wurch L.L."/>
        </authorList>
    </citation>
    <scope>NUCLEOTIDE SEQUENCE</scope>
</reference>
<dbReference type="RefSeq" id="XP_005757437.1">
    <property type="nucleotide sequence ID" value="XM_005757380.1"/>
</dbReference>
<dbReference type="GeneID" id="17278259"/>
<evidence type="ECO:0008006" key="4">
    <source>
        <dbReference type="Google" id="ProtNLM"/>
    </source>
</evidence>
<dbReference type="Proteomes" id="UP000013827">
    <property type="component" value="Unassembled WGS sequence"/>
</dbReference>
<evidence type="ECO:0000313" key="3">
    <source>
        <dbReference type="Proteomes" id="UP000013827"/>
    </source>
</evidence>
<evidence type="ECO:0000313" key="2">
    <source>
        <dbReference type="EnsemblProtists" id="EOD32986"/>
    </source>
</evidence>